<comment type="cofactor">
    <cofactor evidence="1">
        <name>FAD</name>
        <dbReference type="ChEBI" id="CHEBI:57692"/>
    </cofactor>
</comment>
<dbReference type="Gene3D" id="1.10.45.10">
    <property type="entry name" value="Vanillyl-alcohol Oxidase, Chain A, domain 4"/>
    <property type="match status" value="1"/>
</dbReference>
<evidence type="ECO:0000256" key="4">
    <source>
        <dbReference type="ARBA" id="ARBA00022827"/>
    </source>
</evidence>
<dbReference type="InterPro" id="IPR036318">
    <property type="entry name" value="FAD-bd_PCMH-like_sf"/>
</dbReference>
<dbReference type="Gene3D" id="3.30.70.2740">
    <property type="match status" value="1"/>
</dbReference>
<dbReference type="GO" id="GO:0022904">
    <property type="term" value="P:respiratory electron transport chain"/>
    <property type="evidence" value="ECO:0007669"/>
    <property type="project" value="TreeGrafter"/>
</dbReference>
<dbReference type="InterPro" id="IPR004113">
    <property type="entry name" value="FAD-bd_oxidored_4_C"/>
</dbReference>
<dbReference type="AlphaFoldDB" id="A0A380TDW4"/>
<evidence type="ECO:0000256" key="3">
    <source>
        <dbReference type="ARBA" id="ARBA00022630"/>
    </source>
</evidence>
<comment type="similarity">
    <text evidence="2">Belongs to the FAD-binding oxidoreductase/transferase type 4 family.</text>
</comment>
<dbReference type="InterPro" id="IPR006094">
    <property type="entry name" value="Oxid_FAD_bind_N"/>
</dbReference>
<dbReference type="Gene3D" id="3.30.70.2190">
    <property type="match status" value="1"/>
</dbReference>
<name>A0A380TDW4_9ZZZZ</name>
<organism evidence="6">
    <name type="scientific">metagenome</name>
    <dbReference type="NCBI Taxonomy" id="256318"/>
    <lineage>
        <taxon>unclassified sequences</taxon>
        <taxon>metagenomes</taxon>
    </lineage>
</organism>
<dbReference type="Pfam" id="PF01565">
    <property type="entry name" value="FAD_binding_4"/>
    <property type="match status" value="1"/>
</dbReference>
<dbReference type="InterPro" id="IPR016164">
    <property type="entry name" value="FAD-linked_Oxase-like_C"/>
</dbReference>
<dbReference type="InterPro" id="IPR016166">
    <property type="entry name" value="FAD-bd_PCMH"/>
</dbReference>
<evidence type="ECO:0000256" key="1">
    <source>
        <dbReference type="ARBA" id="ARBA00001974"/>
    </source>
</evidence>
<keyword evidence="4" id="KW-0274">FAD</keyword>
<dbReference type="GO" id="GO:0003824">
    <property type="term" value="F:catalytic activity"/>
    <property type="evidence" value="ECO:0007669"/>
    <property type="project" value="InterPro"/>
</dbReference>
<dbReference type="GO" id="GO:0071949">
    <property type="term" value="F:FAD binding"/>
    <property type="evidence" value="ECO:0007669"/>
    <property type="project" value="InterPro"/>
</dbReference>
<dbReference type="PANTHER" id="PTHR43716">
    <property type="entry name" value="D-2-HYDROXYGLUTARATE DEHYDROGENASE, MITOCHONDRIAL"/>
    <property type="match status" value="1"/>
</dbReference>
<gene>
    <name evidence="6" type="ORF">DF3PB_2170002</name>
</gene>
<dbReference type="SUPFAM" id="SSF56176">
    <property type="entry name" value="FAD-binding/transporter-associated domain-like"/>
    <property type="match status" value="1"/>
</dbReference>
<evidence type="ECO:0000313" key="6">
    <source>
        <dbReference type="EMBL" id="SUS05847.1"/>
    </source>
</evidence>
<dbReference type="Pfam" id="PF02913">
    <property type="entry name" value="FAD-oxidase_C"/>
    <property type="match status" value="1"/>
</dbReference>
<proteinExistence type="inferred from homology"/>
<reference evidence="6" key="1">
    <citation type="submission" date="2018-07" db="EMBL/GenBank/DDBJ databases">
        <authorList>
            <person name="Quirk P.G."/>
            <person name="Krulwich T.A."/>
        </authorList>
    </citation>
    <scope>NUCLEOTIDE SEQUENCE</scope>
</reference>
<dbReference type="InterPro" id="IPR016167">
    <property type="entry name" value="FAD-bd_PCMH_sub1"/>
</dbReference>
<feature type="domain" description="FAD-binding PCMH-type" evidence="5">
    <location>
        <begin position="48"/>
        <end position="226"/>
    </location>
</feature>
<dbReference type="InterPro" id="IPR016171">
    <property type="entry name" value="Vanillyl_alc_oxidase_C-sub2"/>
</dbReference>
<dbReference type="SUPFAM" id="SSF55103">
    <property type="entry name" value="FAD-linked oxidases, C-terminal domain"/>
    <property type="match status" value="1"/>
</dbReference>
<dbReference type="PROSITE" id="PS51387">
    <property type="entry name" value="FAD_PCMH"/>
    <property type="match status" value="1"/>
</dbReference>
<evidence type="ECO:0000256" key="2">
    <source>
        <dbReference type="ARBA" id="ARBA00008000"/>
    </source>
</evidence>
<protein>
    <submittedName>
        <fullName evidence="6">Hydroxyacid dehydrogenase</fullName>
    </submittedName>
</protein>
<dbReference type="InterPro" id="IPR051264">
    <property type="entry name" value="FAD-oxidored/transferase_4"/>
</dbReference>
<dbReference type="EMBL" id="UIDG01000132">
    <property type="protein sequence ID" value="SUS05847.1"/>
    <property type="molecule type" value="Genomic_DNA"/>
</dbReference>
<dbReference type="PANTHER" id="PTHR43716:SF2">
    <property type="entry name" value="BLL6224 PROTEIN"/>
    <property type="match status" value="1"/>
</dbReference>
<accession>A0A380TDW4</accession>
<sequence>MTTREAPHVDAVLPPDVLDALQAAVGAKAVIVAADALEPYRIEERGLFRGTCAAVVQPATTEEVAAVVRICAAAGLPIVPHGGNTGLVGGGVPRGGIVLSTARLNRIRALDAANRTITVEAGVILADVQRAADEADALFPLSLAAEGSCRIGGNLATNAGGIAVLRYGNARDLVLGLEVVLADGRILSGLSGLRKDNTGYDLKQLFIGSEGTLGVITAAVLKLFAKPKVSVTALAALGNVEAAVALFQHCNAAAGDSLSAFELISGRAMDFCLQHIPGVTPPFDRPPPYSVLIQLASTRANDPLAEAAEALLADAFEAGLIEDAVIAASDAQANALWRLRESIPEAQKAEGGSIKNDISLPLSAVPTFIGEASKAVEDAMPGIRVVAFGHLGDGNIHFNLSQPVGADRASFMAAWDRLERIVSDIAMAMGGSFSAEHGIGELKVDVLRRYKSEVALDVMRAIKRTLDPKNIMNPGKVIIDA</sequence>
<dbReference type="InterPro" id="IPR016169">
    <property type="entry name" value="FAD-bd_PCMH_sub2"/>
</dbReference>
<dbReference type="Gene3D" id="3.30.465.10">
    <property type="match status" value="1"/>
</dbReference>
<evidence type="ECO:0000259" key="5">
    <source>
        <dbReference type="PROSITE" id="PS51387"/>
    </source>
</evidence>
<dbReference type="Gene3D" id="3.30.43.10">
    <property type="entry name" value="Uridine Diphospho-n-acetylenolpyruvylglucosamine Reductase, domain 2"/>
    <property type="match status" value="1"/>
</dbReference>
<keyword evidence="3" id="KW-0285">Flavoprotein</keyword>
<dbReference type="FunFam" id="1.10.45.10:FF:000001">
    <property type="entry name" value="D-lactate dehydrogenase mitochondrial"/>
    <property type="match status" value="1"/>
</dbReference>